<evidence type="ECO:0000313" key="9">
    <source>
        <dbReference type="Proteomes" id="UP001500622"/>
    </source>
</evidence>
<keyword evidence="2" id="KW-0813">Transport</keyword>
<dbReference type="Gene3D" id="2.70.70.10">
    <property type="entry name" value="Glucose Permease (Domain IIA)"/>
    <property type="match status" value="1"/>
</dbReference>
<dbReference type="RefSeq" id="WP_345215927.1">
    <property type="nucleotide sequence ID" value="NZ_BAABGN010000008.1"/>
</dbReference>
<evidence type="ECO:0000256" key="4">
    <source>
        <dbReference type="ARBA" id="ARBA00022679"/>
    </source>
</evidence>
<comment type="subcellular location">
    <subcellularLocation>
        <location evidence="1">Cytoplasm</location>
    </subcellularLocation>
</comment>
<keyword evidence="4" id="KW-0808">Transferase</keyword>
<dbReference type="InterPro" id="IPR001127">
    <property type="entry name" value="PTS_EIIA_1_perm"/>
</dbReference>
<sequence>MTLTVLAPVAGTVLALEDVPDAVFSEAMVGPGVAVDPDPSDRAEVRAPVAGTIAKLYPHAFAIVTEDGKGVLVHVGIDTVELGGEGFALHAEEKDTVTAGQLIVTFSPNAVIGGGRSAVVPILALDASADALALAAEVGEDIMAGEELFSWT</sequence>
<keyword evidence="9" id="KW-1185">Reference proteome</keyword>
<dbReference type="PANTHER" id="PTHR45008:SF1">
    <property type="entry name" value="PTS SYSTEM GLUCOSE-SPECIFIC EIIA COMPONENT"/>
    <property type="match status" value="1"/>
</dbReference>
<feature type="domain" description="PTS EIIA type-1" evidence="7">
    <location>
        <begin position="21"/>
        <end position="126"/>
    </location>
</feature>
<evidence type="ECO:0000256" key="3">
    <source>
        <dbReference type="ARBA" id="ARBA00022597"/>
    </source>
</evidence>
<evidence type="ECO:0000313" key="8">
    <source>
        <dbReference type="EMBL" id="GAA4422972.1"/>
    </source>
</evidence>
<dbReference type="Pfam" id="PF00358">
    <property type="entry name" value="PTS_EIIA_1"/>
    <property type="match status" value="1"/>
</dbReference>
<evidence type="ECO:0000256" key="5">
    <source>
        <dbReference type="ARBA" id="ARBA00022683"/>
    </source>
</evidence>
<evidence type="ECO:0000256" key="2">
    <source>
        <dbReference type="ARBA" id="ARBA00022448"/>
    </source>
</evidence>
<keyword evidence="3 8" id="KW-0762">Sugar transport</keyword>
<dbReference type="InterPro" id="IPR050890">
    <property type="entry name" value="PTS_EIIA_component"/>
</dbReference>
<protein>
    <submittedName>
        <fullName evidence="8">PTS glucose transporter subunit IIA</fullName>
    </submittedName>
</protein>
<proteinExistence type="predicted"/>
<keyword evidence="6" id="KW-0418">Kinase</keyword>
<dbReference type="PROSITE" id="PS00371">
    <property type="entry name" value="PTS_EIIA_TYPE_1_HIS"/>
    <property type="match status" value="1"/>
</dbReference>
<comment type="caution">
    <text evidence="8">The sequence shown here is derived from an EMBL/GenBank/DDBJ whole genome shotgun (WGS) entry which is preliminary data.</text>
</comment>
<name>A0ABP8L544_9MICO</name>
<reference evidence="9" key="1">
    <citation type="journal article" date="2019" name="Int. J. Syst. Evol. Microbiol.">
        <title>The Global Catalogue of Microorganisms (GCM) 10K type strain sequencing project: providing services to taxonomists for standard genome sequencing and annotation.</title>
        <authorList>
            <consortium name="The Broad Institute Genomics Platform"/>
            <consortium name="The Broad Institute Genome Sequencing Center for Infectious Disease"/>
            <person name="Wu L."/>
            <person name="Ma J."/>
        </authorList>
    </citation>
    <scope>NUCLEOTIDE SEQUENCE [LARGE SCALE GENOMIC DNA]</scope>
    <source>
        <strain evidence="9">JCM 17810</strain>
    </source>
</reference>
<gene>
    <name evidence="8" type="ORF">GCM10023169_18020</name>
</gene>
<dbReference type="InterPro" id="IPR011055">
    <property type="entry name" value="Dup_hybrid_motif"/>
</dbReference>
<dbReference type="EMBL" id="BAABGN010000008">
    <property type="protein sequence ID" value="GAA4422972.1"/>
    <property type="molecule type" value="Genomic_DNA"/>
</dbReference>
<dbReference type="SUPFAM" id="SSF51261">
    <property type="entry name" value="Duplicated hybrid motif"/>
    <property type="match status" value="1"/>
</dbReference>
<dbReference type="NCBIfam" id="TIGR00830">
    <property type="entry name" value="PTBA"/>
    <property type="match status" value="1"/>
</dbReference>
<evidence type="ECO:0000259" key="7">
    <source>
        <dbReference type="PROSITE" id="PS51093"/>
    </source>
</evidence>
<organism evidence="8 9">
    <name type="scientific">Georgenia halophila</name>
    <dbReference type="NCBI Taxonomy" id="620889"/>
    <lineage>
        <taxon>Bacteria</taxon>
        <taxon>Bacillati</taxon>
        <taxon>Actinomycetota</taxon>
        <taxon>Actinomycetes</taxon>
        <taxon>Micrococcales</taxon>
        <taxon>Bogoriellaceae</taxon>
        <taxon>Georgenia</taxon>
    </lineage>
</organism>
<dbReference type="PANTHER" id="PTHR45008">
    <property type="entry name" value="PTS SYSTEM GLUCOSE-SPECIFIC EIIA COMPONENT"/>
    <property type="match status" value="1"/>
</dbReference>
<dbReference type="Proteomes" id="UP001500622">
    <property type="component" value="Unassembled WGS sequence"/>
</dbReference>
<evidence type="ECO:0000256" key="6">
    <source>
        <dbReference type="ARBA" id="ARBA00022777"/>
    </source>
</evidence>
<keyword evidence="5" id="KW-0598">Phosphotransferase system</keyword>
<evidence type="ECO:0000256" key="1">
    <source>
        <dbReference type="ARBA" id="ARBA00004496"/>
    </source>
</evidence>
<dbReference type="PROSITE" id="PS51093">
    <property type="entry name" value="PTS_EIIA_TYPE_1"/>
    <property type="match status" value="1"/>
</dbReference>
<accession>A0ABP8L544</accession>